<dbReference type="FunFam" id="3.55.10.10:FF:000001">
    <property type="entry name" value="protein archease isoform X1"/>
    <property type="match status" value="1"/>
</dbReference>
<keyword evidence="2" id="KW-0819">tRNA processing</keyword>
<accession>A0A5J4W198</accession>
<organism evidence="6 7">
    <name type="scientific">Streblomastix strix</name>
    <dbReference type="NCBI Taxonomy" id="222440"/>
    <lineage>
        <taxon>Eukaryota</taxon>
        <taxon>Metamonada</taxon>
        <taxon>Preaxostyla</taxon>
        <taxon>Oxymonadida</taxon>
        <taxon>Streblomastigidae</taxon>
        <taxon>Streblomastix</taxon>
    </lineage>
</organism>
<dbReference type="PANTHER" id="PTHR12682">
    <property type="entry name" value="ARCHEASE"/>
    <property type="match status" value="1"/>
</dbReference>
<dbReference type="GO" id="GO:0046872">
    <property type="term" value="F:metal ion binding"/>
    <property type="evidence" value="ECO:0007669"/>
    <property type="project" value="UniProtKB-KW"/>
</dbReference>
<keyword evidence="3" id="KW-0479">Metal-binding</keyword>
<evidence type="ECO:0000256" key="3">
    <source>
        <dbReference type="ARBA" id="ARBA00022723"/>
    </source>
</evidence>
<comment type="similarity">
    <text evidence="1">Belongs to the archease family.</text>
</comment>
<protein>
    <recommendedName>
        <fullName evidence="5">Archease domain-containing protein</fullName>
    </recommendedName>
</protein>
<evidence type="ECO:0000313" key="6">
    <source>
        <dbReference type="EMBL" id="KAA6388306.1"/>
    </source>
</evidence>
<sequence>MSTRPYEYLDHTADIQFHSWGATLKEAFENMALAMFDYVTELPHVDIDESLTHDFEVTGQDLESLLFNFMDELLYQFSADFFTVKEIHITTFDKANFRIVANIKGETFSREKHPMGTEIKAMTYSNMQIHEKDDKSDIFIIMDI</sequence>
<dbReference type="SUPFAM" id="SSF69819">
    <property type="entry name" value="MTH1598-like"/>
    <property type="match status" value="1"/>
</dbReference>
<evidence type="ECO:0000259" key="5">
    <source>
        <dbReference type="Pfam" id="PF01951"/>
    </source>
</evidence>
<keyword evidence="4" id="KW-0106">Calcium</keyword>
<dbReference type="EMBL" id="SNRW01004035">
    <property type="protein sequence ID" value="KAA6388306.1"/>
    <property type="molecule type" value="Genomic_DNA"/>
</dbReference>
<gene>
    <name evidence="6" type="ORF">EZS28_016168</name>
</gene>
<dbReference type="InterPro" id="IPR002804">
    <property type="entry name" value="Archease"/>
</dbReference>
<feature type="domain" description="Archease" evidence="5">
    <location>
        <begin position="6"/>
        <end position="144"/>
    </location>
</feature>
<reference evidence="6 7" key="1">
    <citation type="submission" date="2019-03" db="EMBL/GenBank/DDBJ databases">
        <title>Single cell metagenomics reveals metabolic interactions within the superorganism composed of flagellate Streblomastix strix and complex community of Bacteroidetes bacteria on its surface.</title>
        <authorList>
            <person name="Treitli S.C."/>
            <person name="Kolisko M."/>
            <person name="Husnik F."/>
            <person name="Keeling P."/>
            <person name="Hampl V."/>
        </authorList>
    </citation>
    <scope>NUCLEOTIDE SEQUENCE [LARGE SCALE GENOMIC DNA]</scope>
    <source>
        <strain evidence="6">ST1C</strain>
    </source>
</reference>
<evidence type="ECO:0000256" key="2">
    <source>
        <dbReference type="ARBA" id="ARBA00022694"/>
    </source>
</evidence>
<dbReference type="AlphaFoldDB" id="A0A5J4W198"/>
<dbReference type="OrthoDB" id="2190767at2759"/>
<dbReference type="Pfam" id="PF01951">
    <property type="entry name" value="Archease"/>
    <property type="match status" value="1"/>
</dbReference>
<dbReference type="InterPro" id="IPR023572">
    <property type="entry name" value="Archease_dom"/>
</dbReference>
<proteinExistence type="inferred from homology"/>
<dbReference type="PANTHER" id="PTHR12682:SF11">
    <property type="entry name" value="PROTEIN ARCHEASE"/>
    <property type="match status" value="1"/>
</dbReference>
<comment type="caution">
    <text evidence="6">The sequence shown here is derived from an EMBL/GenBank/DDBJ whole genome shotgun (WGS) entry which is preliminary data.</text>
</comment>
<evidence type="ECO:0000256" key="1">
    <source>
        <dbReference type="ARBA" id="ARBA00007963"/>
    </source>
</evidence>
<dbReference type="GO" id="GO:0006388">
    <property type="term" value="P:tRNA splicing, via endonucleolytic cleavage and ligation"/>
    <property type="evidence" value="ECO:0007669"/>
    <property type="project" value="TreeGrafter"/>
</dbReference>
<name>A0A5J4W198_9EUKA</name>
<dbReference type="Proteomes" id="UP000324800">
    <property type="component" value="Unassembled WGS sequence"/>
</dbReference>
<evidence type="ECO:0000313" key="7">
    <source>
        <dbReference type="Proteomes" id="UP000324800"/>
    </source>
</evidence>
<dbReference type="InterPro" id="IPR036820">
    <property type="entry name" value="Archease_dom_sf"/>
</dbReference>
<dbReference type="GO" id="GO:0072669">
    <property type="term" value="C:tRNA-splicing ligase complex"/>
    <property type="evidence" value="ECO:0007669"/>
    <property type="project" value="TreeGrafter"/>
</dbReference>
<dbReference type="Gene3D" id="3.55.10.10">
    <property type="entry name" value="Archease domain"/>
    <property type="match status" value="1"/>
</dbReference>
<evidence type="ECO:0000256" key="4">
    <source>
        <dbReference type="ARBA" id="ARBA00022837"/>
    </source>
</evidence>